<keyword evidence="5" id="KW-0552">Olfaction</keyword>
<evidence type="ECO:0000259" key="14">
    <source>
        <dbReference type="PROSITE" id="PS50262"/>
    </source>
</evidence>
<protein>
    <submittedName>
        <fullName evidence="16">Olfactory receptor 478-like</fullName>
    </submittedName>
</protein>
<keyword evidence="2" id="KW-1003">Cell membrane</keyword>
<keyword evidence="4 13" id="KW-0812">Transmembrane</keyword>
<evidence type="ECO:0000256" key="6">
    <source>
        <dbReference type="ARBA" id="ARBA00022989"/>
    </source>
</evidence>
<keyword evidence="9" id="KW-1015">Disulfide bond</keyword>
<sequence length="192" mass="21504">MAFDRDLAISNPLQYSAIMTQKLCVQLAVLPGIVGIVTVSVPFIFTYKLEFCGPNEINHFFCDFAPLQSLACSVPFITKVATSSAAFFVFVLPFITTVGLYIHIIVIIFQIHSAESKQKAFSTCSSHLTVVGLYYITAMTVNVVPKGSHYDRFLALIYAIITPLLNPFIYTFRNKDVKRALIKSRRLKLCSF</sequence>
<feature type="transmembrane region" description="Helical" evidence="13">
    <location>
        <begin position="85"/>
        <end position="109"/>
    </location>
</feature>
<dbReference type="GO" id="GO:0050911">
    <property type="term" value="P:detection of chemical stimulus involved in sensory perception of smell"/>
    <property type="evidence" value="ECO:0000318"/>
    <property type="project" value="GO_Central"/>
</dbReference>
<organism evidence="15 16">
    <name type="scientific">Xenopus tropicalis</name>
    <name type="common">Western clawed frog</name>
    <name type="synonym">Silurana tropicalis</name>
    <dbReference type="NCBI Taxonomy" id="8364"/>
    <lineage>
        <taxon>Eukaryota</taxon>
        <taxon>Metazoa</taxon>
        <taxon>Chordata</taxon>
        <taxon>Craniata</taxon>
        <taxon>Vertebrata</taxon>
        <taxon>Euteleostomi</taxon>
        <taxon>Amphibia</taxon>
        <taxon>Batrachia</taxon>
        <taxon>Anura</taxon>
        <taxon>Pipoidea</taxon>
        <taxon>Pipidae</taxon>
        <taxon>Xenopodinae</taxon>
        <taxon>Xenopus</taxon>
        <taxon>Silurana</taxon>
    </lineage>
</organism>
<keyword evidence="15" id="KW-1185">Reference proteome</keyword>
<evidence type="ECO:0000256" key="10">
    <source>
        <dbReference type="ARBA" id="ARBA00023170"/>
    </source>
</evidence>
<dbReference type="RefSeq" id="XP_017951961.1">
    <property type="nucleotide sequence ID" value="XM_018096472.1"/>
</dbReference>
<dbReference type="CTD" id="108648283"/>
<dbReference type="PRINTS" id="PR00245">
    <property type="entry name" value="OLFACTORYR"/>
</dbReference>
<dbReference type="GO" id="GO:0004984">
    <property type="term" value="F:olfactory receptor activity"/>
    <property type="evidence" value="ECO:0000318"/>
    <property type="project" value="GO_Central"/>
</dbReference>
<dbReference type="AGR" id="Xenbase:XB-GENE-29091091"/>
<dbReference type="GO" id="GO:0004930">
    <property type="term" value="F:G protein-coupled receptor activity"/>
    <property type="evidence" value="ECO:0007669"/>
    <property type="project" value="UniProtKB-KW"/>
</dbReference>
<evidence type="ECO:0000313" key="15">
    <source>
        <dbReference type="Proteomes" id="UP000008143"/>
    </source>
</evidence>
<keyword evidence="12" id="KW-0807">Transducer</keyword>
<evidence type="ECO:0000256" key="13">
    <source>
        <dbReference type="SAM" id="Phobius"/>
    </source>
</evidence>
<dbReference type="SUPFAM" id="SSF81321">
    <property type="entry name" value="Family A G protein-coupled receptor-like"/>
    <property type="match status" value="1"/>
</dbReference>
<dbReference type="PANTHER" id="PTHR24242:SF403">
    <property type="entry name" value="OLFACTORY RECEPTOR 5V1-LIKE"/>
    <property type="match status" value="1"/>
</dbReference>
<feature type="transmembrane region" description="Helical" evidence="13">
    <location>
        <begin position="153"/>
        <end position="172"/>
    </location>
</feature>
<evidence type="ECO:0000256" key="7">
    <source>
        <dbReference type="ARBA" id="ARBA00023040"/>
    </source>
</evidence>
<dbReference type="AlphaFoldDB" id="A0A8J0T331"/>
<dbReference type="PANTHER" id="PTHR24242">
    <property type="entry name" value="G-PROTEIN COUPLED RECEPTOR"/>
    <property type="match status" value="1"/>
</dbReference>
<dbReference type="OrthoDB" id="9975554at2759"/>
<dbReference type="Xenbase" id="XB-GENE-29091091">
    <property type="gene designation" value="or10bn1b"/>
</dbReference>
<evidence type="ECO:0000313" key="17">
    <source>
        <dbReference type="Xenbase" id="XB-GENE-29091091"/>
    </source>
</evidence>
<evidence type="ECO:0000256" key="11">
    <source>
        <dbReference type="ARBA" id="ARBA00023180"/>
    </source>
</evidence>
<keyword evidence="7" id="KW-0297">G-protein coupled receptor</keyword>
<evidence type="ECO:0000256" key="2">
    <source>
        <dbReference type="ARBA" id="ARBA00022475"/>
    </source>
</evidence>
<evidence type="ECO:0000256" key="12">
    <source>
        <dbReference type="ARBA" id="ARBA00023224"/>
    </source>
</evidence>
<name>A0A8J0T331_XENTR</name>
<gene>
    <name evidence="17" type="primary">or10bn1b</name>
    <name evidence="16" type="synonym">LOC108648283</name>
</gene>
<evidence type="ECO:0000256" key="4">
    <source>
        <dbReference type="ARBA" id="ARBA00022692"/>
    </source>
</evidence>
<dbReference type="PROSITE" id="PS50262">
    <property type="entry name" value="G_PROTEIN_RECEP_F1_2"/>
    <property type="match status" value="1"/>
</dbReference>
<dbReference type="Proteomes" id="UP000008143">
    <property type="component" value="Chromosome 8"/>
</dbReference>
<reference evidence="16" key="1">
    <citation type="submission" date="2025-08" db="UniProtKB">
        <authorList>
            <consortium name="RefSeq"/>
        </authorList>
    </citation>
    <scope>IDENTIFICATION</scope>
    <source>
        <strain evidence="16">Nigerian</strain>
        <tissue evidence="16">Liver and blood</tissue>
    </source>
</reference>
<keyword evidence="11" id="KW-0325">Glycoprotein</keyword>
<evidence type="ECO:0000256" key="1">
    <source>
        <dbReference type="ARBA" id="ARBA00004651"/>
    </source>
</evidence>
<dbReference type="Pfam" id="PF13853">
    <property type="entry name" value="7tm_4"/>
    <property type="match status" value="1"/>
</dbReference>
<feature type="transmembrane region" description="Helical" evidence="13">
    <location>
        <begin position="23"/>
        <end position="45"/>
    </location>
</feature>
<dbReference type="GO" id="GO:0005886">
    <property type="term" value="C:plasma membrane"/>
    <property type="evidence" value="ECO:0000318"/>
    <property type="project" value="GO_Central"/>
</dbReference>
<dbReference type="InterPro" id="IPR000725">
    <property type="entry name" value="Olfact_rcpt"/>
</dbReference>
<evidence type="ECO:0000256" key="5">
    <source>
        <dbReference type="ARBA" id="ARBA00022725"/>
    </source>
</evidence>
<accession>A0A8J0T331</accession>
<evidence type="ECO:0000256" key="8">
    <source>
        <dbReference type="ARBA" id="ARBA00023136"/>
    </source>
</evidence>
<keyword evidence="6 13" id="KW-1133">Transmembrane helix</keyword>
<keyword evidence="8 13" id="KW-0472">Membrane</keyword>
<proteinExistence type="predicted"/>
<dbReference type="KEGG" id="xtr:108648283"/>
<comment type="subcellular location">
    <subcellularLocation>
        <location evidence="1">Cell membrane</location>
        <topology evidence="1">Multi-pass membrane protein</topology>
    </subcellularLocation>
</comment>
<dbReference type="Gene3D" id="1.20.1070.10">
    <property type="entry name" value="Rhodopsin 7-helix transmembrane proteins"/>
    <property type="match status" value="1"/>
</dbReference>
<dbReference type="GeneID" id="108648283"/>
<dbReference type="InterPro" id="IPR050939">
    <property type="entry name" value="Olfactory_GPCR1"/>
</dbReference>
<keyword evidence="3" id="KW-0716">Sensory transduction</keyword>
<evidence type="ECO:0000313" key="16">
    <source>
        <dbReference type="RefSeq" id="XP_017951961.1"/>
    </source>
</evidence>
<feature type="domain" description="G-protein coupled receptors family 1 profile" evidence="14">
    <location>
        <begin position="1"/>
        <end position="170"/>
    </location>
</feature>
<dbReference type="InterPro" id="IPR017452">
    <property type="entry name" value="GPCR_Rhodpsn_7TM"/>
</dbReference>
<evidence type="ECO:0000256" key="3">
    <source>
        <dbReference type="ARBA" id="ARBA00022606"/>
    </source>
</evidence>
<feature type="transmembrane region" description="Helical" evidence="13">
    <location>
        <begin position="121"/>
        <end position="141"/>
    </location>
</feature>
<keyword evidence="10" id="KW-0675">Receptor</keyword>
<evidence type="ECO:0000256" key="9">
    <source>
        <dbReference type="ARBA" id="ARBA00023157"/>
    </source>
</evidence>